<dbReference type="InterPro" id="IPR002328">
    <property type="entry name" value="ADH_Zn_CS"/>
</dbReference>
<dbReference type="Gene3D" id="3.40.50.720">
    <property type="entry name" value="NAD(P)-binding Rossmann-like Domain"/>
    <property type="match status" value="1"/>
</dbReference>
<evidence type="ECO:0000256" key="6">
    <source>
        <dbReference type="RuleBase" id="RU361277"/>
    </source>
</evidence>
<dbReference type="KEGG" id="cser:CCO03_07260"/>
<dbReference type="Proteomes" id="UP000196138">
    <property type="component" value="Chromosome"/>
</dbReference>
<dbReference type="SUPFAM" id="SSF51735">
    <property type="entry name" value="NAD(P)-binding Rossmann-fold domains"/>
    <property type="match status" value="1"/>
</dbReference>
<reference evidence="9 10" key="1">
    <citation type="submission" date="2017-05" db="EMBL/GenBank/DDBJ databases">
        <authorList>
            <person name="Song R."/>
            <person name="Chenine A.L."/>
            <person name="Ruprecht R.M."/>
        </authorList>
    </citation>
    <scope>NUCLEOTIDE SEQUENCE [LARGE SCALE GENOMIC DNA]</scope>
    <source>
        <strain evidence="9 10">DSM 26136</strain>
    </source>
</reference>
<dbReference type="InterPro" id="IPR013154">
    <property type="entry name" value="ADH-like_N"/>
</dbReference>
<comment type="cofactor">
    <cofactor evidence="1 6">
        <name>Zn(2+)</name>
        <dbReference type="ChEBI" id="CHEBI:29105"/>
    </cofactor>
</comment>
<feature type="domain" description="Alcohol dehydrogenase-like C-terminal" evidence="7">
    <location>
        <begin position="187"/>
        <end position="314"/>
    </location>
</feature>
<keyword evidence="10" id="KW-1185">Reference proteome</keyword>
<dbReference type="PANTHER" id="PTHR42940">
    <property type="entry name" value="ALCOHOL DEHYDROGENASE 1-RELATED"/>
    <property type="match status" value="1"/>
</dbReference>
<dbReference type="GO" id="GO:0008270">
    <property type="term" value="F:zinc ion binding"/>
    <property type="evidence" value="ECO:0007669"/>
    <property type="project" value="InterPro"/>
</dbReference>
<dbReference type="OrthoDB" id="9771084at2"/>
<keyword evidence="4 6" id="KW-0862">Zinc</keyword>
<dbReference type="PROSITE" id="PS00059">
    <property type="entry name" value="ADH_ZINC"/>
    <property type="match status" value="1"/>
</dbReference>
<dbReference type="PANTHER" id="PTHR42940:SF8">
    <property type="entry name" value="VACUOLAR PROTEIN SORTING-ASSOCIATED PROTEIN 11"/>
    <property type="match status" value="1"/>
</dbReference>
<accession>A0A1Y0EM30</accession>
<comment type="similarity">
    <text evidence="2 6">Belongs to the zinc-containing alcohol dehydrogenase family.</text>
</comment>
<dbReference type="Pfam" id="PF08240">
    <property type="entry name" value="ADH_N"/>
    <property type="match status" value="1"/>
</dbReference>
<keyword evidence="5" id="KW-0560">Oxidoreductase</keyword>
<dbReference type="SUPFAM" id="SSF50129">
    <property type="entry name" value="GroES-like"/>
    <property type="match status" value="1"/>
</dbReference>
<name>A0A1Y0EM30_9BURK</name>
<evidence type="ECO:0000313" key="10">
    <source>
        <dbReference type="Proteomes" id="UP000196138"/>
    </source>
</evidence>
<evidence type="ECO:0000256" key="3">
    <source>
        <dbReference type="ARBA" id="ARBA00022723"/>
    </source>
</evidence>
<dbReference type="Gene3D" id="3.90.180.10">
    <property type="entry name" value="Medium-chain alcohol dehydrogenases, catalytic domain"/>
    <property type="match status" value="1"/>
</dbReference>
<evidence type="ECO:0000256" key="2">
    <source>
        <dbReference type="ARBA" id="ARBA00008072"/>
    </source>
</evidence>
<evidence type="ECO:0000259" key="7">
    <source>
        <dbReference type="Pfam" id="PF00107"/>
    </source>
</evidence>
<evidence type="ECO:0000256" key="4">
    <source>
        <dbReference type="ARBA" id="ARBA00022833"/>
    </source>
</evidence>
<evidence type="ECO:0000313" key="9">
    <source>
        <dbReference type="EMBL" id="ARU04501.1"/>
    </source>
</evidence>
<evidence type="ECO:0000256" key="1">
    <source>
        <dbReference type="ARBA" id="ARBA00001947"/>
    </source>
</evidence>
<protein>
    <recommendedName>
        <fullName evidence="11">Enoyl reductase (ER) domain-containing protein</fullName>
    </recommendedName>
</protein>
<dbReference type="AlphaFoldDB" id="A0A1Y0EM30"/>
<organism evidence="9 10">
    <name type="scientific">Comamonas serinivorans</name>
    <dbReference type="NCBI Taxonomy" id="1082851"/>
    <lineage>
        <taxon>Bacteria</taxon>
        <taxon>Pseudomonadati</taxon>
        <taxon>Pseudomonadota</taxon>
        <taxon>Betaproteobacteria</taxon>
        <taxon>Burkholderiales</taxon>
        <taxon>Comamonadaceae</taxon>
        <taxon>Comamonas</taxon>
    </lineage>
</organism>
<dbReference type="InterPro" id="IPR013149">
    <property type="entry name" value="ADH-like_C"/>
</dbReference>
<proteinExistence type="inferred from homology"/>
<evidence type="ECO:0000256" key="5">
    <source>
        <dbReference type="ARBA" id="ARBA00023002"/>
    </source>
</evidence>
<dbReference type="InterPro" id="IPR036291">
    <property type="entry name" value="NAD(P)-bd_dom_sf"/>
</dbReference>
<dbReference type="Pfam" id="PF00107">
    <property type="entry name" value="ADH_zinc_N"/>
    <property type="match status" value="1"/>
</dbReference>
<feature type="domain" description="Alcohol dehydrogenase-like N-terminal" evidence="8">
    <location>
        <begin position="26"/>
        <end position="140"/>
    </location>
</feature>
<dbReference type="InterPro" id="IPR011032">
    <property type="entry name" value="GroES-like_sf"/>
</dbReference>
<evidence type="ECO:0008006" key="11">
    <source>
        <dbReference type="Google" id="ProtNLM"/>
    </source>
</evidence>
<dbReference type="EMBL" id="CP021455">
    <property type="protein sequence ID" value="ARU04501.1"/>
    <property type="molecule type" value="Genomic_DNA"/>
</dbReference>
<dbReference type="RefSeq" id="WP_087279193.1">
    <property type="nucleotide sequence ID" value="NZ_CP021455.1"/>
</dbReference>
<sequence length="360" mass="37778">MQSFDVTEFGKPLQARLREMPVPKGKEVVVRITHSGVCHSDVHLWQGYFDLGGGNKMEMAKIGMVPPLTLGHEPYGEVVAVGPDVTDARVGDVRLVYPWIGCDNCWSCEAGDSTLCNKPRNLGIGLPGAYATHMLVPDERYLVDASGIDPNFAATLACAGVTAFSAIRKLRAHFIDGDAVAVIGCGGLGLSAIAQLKAQGFTKIVACDVDDAKLELARQQGATHTVRSDAADARKALAEAGAGRLGAAIDFVGVPATFQLAYGVLRKGGVYVICGLLGGEASFALPVLPQRSVSIVGSYVGTLDDLKQLVALVKTGKVQATPVSTAGPEQLTDLLDAMEHKRSQGRTVLDMASVPDQAPA</sequence>
<dbReference type="GO" id="GO:0005737">
    <property type="term" value="C:cytoplasm"/>
    <property type="evidence" value="ECO:0007669"/>
    <property type="project" value="TreeGrafter"/>
</dbReference>
<keyword evidence="3 6" id="KW-0479">Metal-binding</keyword>
<evidence type="ECO:0000259" key="8">
    <source>
        <dbReference type="Pfam" id="PF08240"/>
    </source>
</evidence>
<gene>
    <name evidence="9" type="ORF">CCO03_07260</name>
</gene>
<dbReference type="GO" id="GO:0004022">
    <property type="term" value="F:alcohol dehydrogenase (NAD+) activity"/>
    <property type="evidence" value="ECO:0007669"/>
    <property type="project" value="TreeGrafter"/>
</dbReference>
<dbReference type="CDD" id="cd08240">
    <property type="entry name" value="6_hydroxyhexanoate_dh_like"/>
    <property type="match status" value="1"/>
</dbReference>